<feature type="modified residue" description="Phosphohistidine" evidence="16">
    <location>
        <position position="648"/>
    </location>
</feature>
<evidence type="ECO:0000256" key="4">
    <source>
        <dbReference type="ARBA" id="ARBA00022475"/>
    </source>
</evidence>
<dbReference type="PANTHER" id="PTHR45339:SF1">
    <property type="entry name" value="HYBRID SIGNAL TRANSDUCTION HISTIDINE KINASE J"/>
    <property type="match status" value="1"/>
</dbReference>
<comment type="caution">
    <text evidence="23">The sequence shown here is derived from an EMBL/GenBank/DDBJ whole genome shotgun (WGS) entry which is preliminary data.</text>
</comment>
<dbReference type="InterPro" id="IPR003661">
    <property type="entry name" value="HisK_dim/P_dom"/>
</dbReference>
<feature type="domain" description="Histidine kinase" evidence="19">
    <location>
        <begin position="50"/>
        <end position="271"/>
    </location>
</feature>
<evidence type="ECO:0000256" key="14">
    <source>
        <dbReference type="ARBA" id="ARBA00064003"/>
    </source>
</evidence>
<organism evidence="23 24">
    <name type="scientific">Candidatus Magnetobacterium bavaricum</name>
    <dbReference type="NCBI Taxonomy" id="29290"/>
    <lineage>
        <taxon>Bacteria</taxon>
        <taxon>Pseudomonadati</taxon>
        <taxon>Nitrospirota</taxon>
        <taxon>Thermodesulfovibrionia</taxon>
        <taxon>Thermodesulfovibrionales</taxon>
        <taxon>Candidatus Magnetobacteriaceae</taxon>
        <taxon>Candidatus Magnetobacterium</taxon>
    </lineage>
</organism>
<keyword evidence="8" id="KW-0547">Nucleotide-binding</keyword>
<dbReference type="GO" id="GO:0005886">
    <property type="term" value="C:plasma membrane"/>
    <property type="evidence" value="ECO:0007669"/>
    <property type="project" value="UniProtKB-SubCell"/>
</dbReference>
<dbReference type="SMART" id="SM00388">
    <property type="entry name" value="HisKA"/>
    <property type="match status" value="1"/>
</dbReference>
<dbReference type="Proteomes" id="UP000033423">
    <property type="component" value="Unassembled WGS sequence"/>
</dbReference>
<dbReference type="GO" id="GO:0005524">
    <property type="term" value="F:ATP binding"/>
    <property type="evidence" value="ECO:0007669"/>
    <property type="project" value="UniProtKB-KW"/>
</dbReference>
<feature type="domain" description="HPt" evidence="22">
    <location>
        <begin position="609"/>
        <end position="709"/>
    </location>
</feature>
<keyword evidence="6" id="KW-0808">Transferase</keyword>
<evidence type="ECO:0000256" key="16">
    <source>
        <dbReference type="PROSITE-ProRule" id="PRU00110"/>
    </source>
</evidence>
<dbReference type="Pfam" id="PF01627">
    <property type="entry name" value="Hpt"/>
    <property type="match status" value="1"/>
</dbReference>
<dbReference type="InterPro" id="IPR000700">
    <property type="entry name" value="PAS-assoc_C"/>
</dbReference>
<dbReference type="Gene3D" id="3.30.565.10">
    <property type="entry name" value="Histidine kinase-like ATPase, C-terminal domain"/>
    <property type="match status" value="1"/>
</dbReference>
<evidence type="ECO:0000259" key="19">
    <source>
        <dbReference type="PROSITE" id="PS50109"/>
    </source>
</evidence>
<dbReference type="EMBL" id="LACI01000211">
    <property type="protein sequence ID" value="KJU87355.1"/>
    <property type="molecule type" value="Genomic_DNA"/>
</dbReference>
<evidence type="ECO:0000256" key="18">
    <source>
        <dbReference type="SAM" id="MobiDB-lite"/>
    </source>
</evidence>
<evidence type="ECO:0000256" key="10">
    <source>
        <dbReference type="ARBA" id="ARBA00022840"/>
    </source>
</evidence>
<keyword evidence="10" id="KW-0067">ATP-binding</keyword>
<evidence type="ECO:0000259" key="22">
    <source>
        <dbReference type="PROSITE" id="PS50894"/>
    </source>
</evidence>
<dbReference type="CDD" id="cd16922">
    <property type="entry name" value="HATPase_EvgS-ArcB-TorS-like"/>
    <property type="match status" value="1"/>
</dbReference>
<accession>A0A0F3GZQ1</accession>
<dbReference type="EC" id="2.7.13.3" evidence="3"/>
<keyword evidence="5 17" id="KW-0597">Phosphoprotein</keyword>
<dbReference type="InterPro" id="IPR036097">
    <property type="entry name" value="HisK_dim/P_sf"/>
</dbReference>
<keyword evidence="13" id="KW-0472">Membrane</keyword>
<comment type="catalytic activity">
    <reaction evidence="1">
        <text>ATP + protein L-histidine = ADP + protein N-phospho-L-histidine.</text>
        <dbReference type="EC" id="2.7.13.3"/>
    </reaction>
</comment>
<evidence type="ECO:0000256" key="15">
    <source>
        <dbReference type="ARBA" id="ARBA00068150"/>
    </source>
</evidence>
<dbReference type="PROSITE" id="PS50113">
    <property type="entry name" value="PAC"/>
    <property type="match status" value="1"/>
</dbReference>
<dbReference type="InterPro" id="IPR008207">
    <property type="entry name" value="Sig_transdc_His_kin_Hpt_dom"/>
</dbReference>
<keyword evidence="7" id="KW-0812">Transmembrane</keyword>
<dbReference type="PROSITE" id="PS50894">
    <property type="entry name" value="HPT"/>
    <property type="match status" value="1"/>
</dbReference>
<dbReference type="InterPro" id="IPR001789">
    <property type="entry name" value="Sig_transdc_resp-reg_receiver"/>
</dbReference>
<dbReference type="Pfam" id="PF02518">
    <property type="entry name" value="HATPase_c"/>
    <property type="match status" value="1"/>
</dbReference>
<dbReference type="Gene3D" id="1.10.287.130">
    <property type="match status" value="1"/>
</dbReference>
<dbReference type="GO" id="GO:0000155">
    <property type="term" value="F:phosphorelay sensor kinase activity"/>
    <property type="evidence" value="ECO:0007669"/>
    <property type="project" value="InterPro"/>
</dbReference>
<evidence type="ECO:0000256" key="5">
    <source>
        <dbReference type="ARBA" id="ARBA00022553"/>
    </source>
</evidence>
<dbReference type="SMART" id="SM00448">
    <property type="entry name" value="REC"/>
    <property type="match status" value="2"/>
</dbReference>
<dbReference type="FunFam" id="1.10.287.130:FF:000002">
    <property type="entry name" value="Two-component osmosensing histidine kinase"/>
    <property type="match status" value="1"/>
</dbReference>
<evidence type="ECO:0000256" key="9">
    <source>
        <dbReference type="ARBA" id="ARBA00022777"/>
    </source>
</evidence>
<dbReference type="CDD" id="cd17546">
    <property type="entry name" value="REC_hyHK_CKI1_RcsC-like"/>
    <property type="match status" value="2"/>
</dbReference>
<evidence type="ECO:0000259" key="21">
    <source>
        <dbReference type="PROSITE" id="PS50113"/>
    </source>
</evidence>
<dbReference type="InterPro" id="IPR004358">
    <property type="entry name" value="Sig_transdc_His_kin-like_C"/>
</dbReference>
<evidence type="ECO:0000256" key="3">
    <source>
        <dbReference type="ARBA" id="ARBA00012438"/>
    </source>
</evidence>
<dbReference type="InterPro" id="IPR036641">
    <property type="entry name" value="HPT_dom_sf"/>
</dbReference>
<evidence type="ECO:0000256" key="7">
    <source>
        <dbReference type="ARBA" id="ARBA00022692"/>
    </source>
</evidence>
<evidence type="ECO:0000256" key="6">
    <source>
        <dbReference type="ARBA" id="ARBA00022679"/>
    </source>
</evidence>
<comment type="subcellular location">
    <subcellularLocation>
        <location evidence="2">Cell membrane</location>
        <topology evidence="2">Multi-pass membrane protein</topology>
    </subcellularLocation>
</comment>
<feature type="domain" description="Response regulatory" evidence="20">
    <location>
        <begin position="290"/>
        <end position="414"/>
    </location>
</feature>
<keyword evidence="12" id="KW-0902">Two-component regulatory system</keyword>
<sequence>MPIYDKNGNIVSLMLAGEDITQRIRIETRLLAATHEAESANRAKSEFLANMSHEIRTPMNGIIGLAQLMSQAELPAKQRDYLDKIQSSANSLLVIINDLLDLSKIEAGKLELEIVDFDLNNVLDDIVNILAIKAEEKEIEIIFAIDRDMPFLLVGDPLRIGQVITNLLSNAIKFTEEGEIIVTIQVVEADNDDVTLRFSVRDTGIGIPPDVIPSLFKPFSQADTSTTRKYGGTGLGLSISRKLVEMMGGEICVKSEHGKGSEFTFTIRTVCQQSLGTSSCLMPPNLTGMRVMVVDDNASTREILKGILEDFTFKVTTVDCGRAAIEQLRCACGMPVGQQYGLLLVDLKMPGMDGLETARYIQSELNLSQLPIIMMITAYDKEEAIQRSKETGLRSFLTKPVQPATLFNAILEAFAKDTEGAGIKTSRREGYKYEVRRLSAIKGARLLLVEDNYINQQVAFALLTEAGFVIDIANNGLEAVRAVEADPARYRAVLMDIQMPQMDGLEATRRIREKLTSGKLPIIAMTAHVMKEDQDKCYAVGMNAHVGKPINIKVLCDTLLKWIRPVKPDTSDVDTSDVSPALPRQDKGSLPDNLPGIDIASGLERLNCNKNLLRDIIINFKNVNVNIVNDIETAFERKNYKLARNLIHGLKGASGNISAFGLFDAARELEELVIQQDIQRSIISLERVKEQLSIVFEASDMLKMSAEKMRPPNVDMADISVGVDELTALFTEFGNLLRQNSLQAEGYFVEHQSSLAAAVSDKELGQLSGCINKLDFKGALSILRGIADALDITWE</sequence>
<dbReference type="SUPFAM" id="SSF55874">
    <property type="entry name" value="ATPase domain of HSP90 chaperone/DNA topoisomerase II/histidine kinase"/>
    <property type="match status" value="1"/>
</dbReference>
<evidence type="ECO:0000256" key="8">
    <source>
        <dbReference type="ARBA" id="ARBA00022741"/>
    </source>
</evidence>
<evidence type="ECO:0000256" key="17">
    <source>
        <dbReference type="PROSITE-ProRule" id="PRU00169"/>
    </source>
</evidence>
<keyword evidence="9 23" id="KW-0418">Kinase</keyword>
<dbReference type="InterPro" id="IPR011006">
    <property type="entry name" value="CheY-like_superfamily"/>
</dbReference>
<feature type="modified residue" description="4-aspartylphosphate" evidence="17">
    <location>
        <position position="346"/>
    </location>
</feature>
<evidence type="ECO:0000256" key="1">
    <source>
        <dbReference type="ARBA" id="ARBA00000085"/>
    </source>
</evidence>
<evidence type="ECO:0000259" key="20">
    <source>
        <dbReference type="PROSITE" id="PS50110"/>
    </source>
</evidence>
<evidence type="ECO:0000256" key="11">
    <source>
        <dbReference type="ARBA" id="ARBA00022989"/>
    </source>
</evidence>
<dbReference type="PATRIC" id="fig|29290.4.peg.613"/>
<dbReference type="SUPFAM" id="SSF47384">
    <property type="entry name" value="Homodimeric domain of signal transducing histidine kinase"/>
    <property type="match status" value="1"/>
</dbReference>
<keyword evidence="11" id="KW-1133">Transmembrane helix</keyword>
<keyword evidence="4" id="KW-1003">Cell membrane</keyword>
<dbReference type="CDD" id="cd00082">
    <property type="entry name" value="HisKA"/>
    <property type="match status" value="1"/>
</dbReference>
<evidence type="ECO:0000256" key="12">
    <source>
        <dbReference type="ARBA" id="ARBA00023012"/>
    </source>
</evidence>
<dbReference type="Gene3D" id="1.20.120.160">
    <property type="entry name" value="HPT domain"/>
    <property type="match status" value="1"/>
</dbReference>
<keyword evidence="24" id="KW-1185">Reference proteome</keyword>
<feature type="domain" description="PAC" evidence="21">
    <location>
        <begin position="1"/>
        <end position="32"/>
    </location>
</feature>
<dbReference type="Gene3D" id="3.40.50.2300">
    <property type="match status" value="2"/>
</dbReference>
<dbReference type="Pfam" id="PF00072">
    <property type="entry name" value="Response_reg"/>
    <property type="match status" value="2"/>
</dbReference>
<evidence type="ECO:0000313" key="24">
    <source>
        <dbReference type="Proteomes" id="UP000033423"/>
    </source>
</evidence>
<dbReference type="FunFam" id="3.30.565.10:FF:000010">
    <property type="entry name" value="Sensor histidine kinase RcsC"/>
    <property type="match status" value="1"/>
</dbReference>
<reference evidence="23 24" key="1">
    <citation type="submission" date="2015-02" db="EMBL/GenBank/DDBJ databases">
        <title>Single-cell genomics of uncultivated deep-branching MTB reveals a conserved set of magnetosome genes.</title>
        <authorList>
            <person name="Kolinko S."/>
            <person name="Richter M."/>
            <person name="Glockner F.O."/>
            <person name="Brachmann A."/>
            <person name="Schuler D."/>
        </authorList>
    </citation>
    <scope>NUCLEOTIDE SEQUENCE [LARGE SCALE GENOMIC DNA]</scope>
    <source>
        <strain evidence="23">TM-1</strain>
    </source>
</reference>
<dbReference type="InterPro" id="IPR036890">
    <property type="entry name" value="HATPase_C_sf"/>
</dbReference>
<dbReference type="InterPro" id="IPR003594">
    <property type="entry name" value="HATPase_dom"/>
</dbReference>
<dbReference type="PRINTS" id="PR00344">
    <property type="entry name" value="BCTRLSENSOR"/>
</dbReference>
<feature type="region of interest" description="Disordered" evidence="18">
    <location>
        <begin position="569"/>
        <end position="589"/>
    </location>
</feature>
<name>A0A0F3GZQ1_9BACT</name>
<feature type="modified residue" description="4-aspartylphosphate" evidence="17">
    <location>
        <position position="496"/>
    </location>
</feature>
<dbReference type="SUPFAM" id="SSF47226">
    <property type="entry name" value="Histidine-containing phosphotransfer domain, HPT domain"/>
    <property type="match status" value="1"/>
</dbReference>
<comment type="subunit">
    <text evidence="14">At low DSF concentrations, interacts with RpfF.</text>
</comment>
<evidence type="ECO:0000313" key="23">
    <source>
        <dbReference type="EMBL" id="KJU87355.1"/>
    </source>
</evidence>
<evidence type="ECO:0000256" key="13">
    <source>
        <dbReference type="ARBA" id="ARBA00023136"/>
    </source>
</evidence>
<proteinExistence type="predicted"/>
<dbReference type="AlphaFoldDB" id="A0A0F3GZQ1"/>
<dbReference type="SUPFAM" id="SSF52172">
    <property type="entry name" value="CheY-like"/>
    <property type="match status" value="2"/>
</dbReference>
<evidence type="ECO:0000256" key="2">
    <source>
        <dbReference type="ARBA" id="ARBA00004651"/>
    </source>
</evidence>
<dbReference type="InterPro" id="IPR005467">
    <property type="entry name" value="His_kinase_dom"/>
</dbReference>
<dbReference type="SMART" id="SM00387">
    <property type="entry name" value="HATPase_c"/>
    <property type="match status" value="1"/>
</dbReference>
<feature type="domain" description="Response regulatory" evidence="20">
    <location>
        <begin position="445"/>
        <end position="563"/>
    </location>
</feature>
<protein>
    <recommendedName>
        <fullName evidence="15">Sensory/regulatory protein RpfC</fullName>
        <ecNumber evidence="3">2.7.13.3</ecNumber>
    </recommendedName>
</protein>
<dbReference type="PROSITE" id="PS50110">
    <property type="entry name" value="RESPONSE_REGULATORY"/>
    <property type="match status" value="2"/>
</dbReference>
<gene>
    <name evidence="23" type="ORF">MBAV_000448</name>
</gene>
<dbReference type="PROSITE" id="PS50109">
    <property type="entry name" value="HIS_KIN"/>
    <property type="match status" value="1"/>
</dbReference>
<dbReference type="Pfam" id="PF00512">
    <property type="entry name" value="HisKA"/>
    <property type="match status" value="1"/>
</dbReference>
<dbReference type="PANTHER" id="PTHR45339">
    <property type="entry name" value="HYBRID SIGNAL TRANSDUCTION HISTIDINE KINASE J"/>
    <property type="match status" value="1"/>
</dbReference>